<reference evidence="10" key="1">
    <citation type="journal article" date="2019" name="Int. J. Syst. Evol. Microbiol.">
        <title>The Global Catalogue of Microorganisms (GCM) 10K type strain sequencing project: providing services to taxonomists for standard genome sequencing and annotation.</title>
        <authorList>
            <consortium name="The Broad Institute Genomics Platform"/>
            <consortium name="The Broad Institute Genome Sequencing Center for Infectious Disease"/>
            <person name="Wu L."/>
            <person name="Ma J."/>
        </authorList>
    </citation>
    <scope>NUCLEOTIDE SEQUENCE [LARGE SCALE GENOMIC DNA]</scope>
    <source>
        <strain evidence="10">JCM 3369</strain>
    </source>
</reference>
<comment type="similarity">
    <text evidence="1 4">Belongs to the glycosyl hydrolase 31 family.</text>
</comment>
<feature type="domain" description="Glycoside hydrolase family 31 N-terminal" evidence="7">
    <location>
        <begin position="60"/>
        <end position="252"/>
    </location>
</feature>
<keyword evidence="10" id="KW-1185">Reference proteome</keyword>
<protein>
    <submittedName>
        <fullName evidence="9">TIM-barrel domain-containing protein</fullName>
    </submittedName>
</protein>
<dbReference type="RefSeq" id="WP_244925366.1">
    <property type="nucleotide sequence ID" value="NZ_CP033325.1"/>
</dbReference>
<dbReference type="SUPFAM" id="SSF51445">
    <property type="entry name" value="(Trans)glycosidases"/>
    <property type="match status" value="1"/>
</dbReference>
<evidence type="ECO:0000256" key="5">
    <source>
        <dbReference type="SAM" id="MobiDB-lite"/>
    </source>
</evidence>
<dbReference type="PANTHER" id="PTHR22762">
    <property type="entry name" value="ALPHA-GLUCOSIDASE"/>
    <property type="match status" value="1"/>
</dbReference>
<dbReference type="SUPFAM" id="SSF51011">
    <property type="entry name" value="Glycosyl hydrolase domain"/>
    <property type="match status" value="1"/>
</dbReference>
<dbReference type="Pfam" id="PF21365">
    <property type="entry name" value="Glyco_hydro_31_3rd"/>
    <property type="match status" value="1"/>
</dbReference>
<sequence>MPGECPGDDPAGTAGPPSGTAERTKGKALVDTQYYIRFERATDAVTTPRGLRAALHGEALEVDVVRDDVVRIRISRGGTFDESPTFALCVDPLSQDVEHTVEIDDDVARVRTSALVVSVWLDPFRIDVHRTDGSAVVESVVDDEGRSWAYAVLNDAFHVRRRARREDAVFGLGEKAGRHNRKGRSFTLWNTDVLDPQASGEFAATDADDPRSDNTSVEFDPYYMSIPFFYHQAARTGAMAASFVDNGYRAGYDFSEGTEYSMTFEGGQYCEYVFAGPDMPDILEAYTWLTGRAAPPPLWALGFHQCRWFDYSQDDLEALAARLRERGIPCDVLWLDIDHMDGYRVFTWNTDQFPDAPGMLEHLREQGFGVITIVDPGVKHEPGYAVFDQAVERDVLCRTESGSVYVGQVWPGITAFPDFVEPEARAWWGELNADHVRSGLAGIWNDMNEPATGAIPAEAMRFGRGQFPHERYHNQYALLMAMGTTEGLLEAMPDKRTFVLSRAGSPGIQRYAANWMGDNMSRWEHLWMSIPMGAGLGISGQPFAGADVGGFGEDSSAELLARWTQYGALTPFFRNHAMAGTVDQYAWSFGEAVEDLVRDAIALRYRLMPYLYAAFLRASETGAPVQRPLVYDFQYDAAVRDIDDQYLFGPDLLVAPVVAAGTTARQVYLPEGTWYDWHTGERLAGPRFVTAATPMDRIPLFARGGAVVPMWSEAPPTTAGYRPDVVELHLFVPGADGTRTSFLQEDDGLTFAAADGARYRTELEVTRAGGRVRLDARVDGDGFAEFAREAFRVVLHGAAPASVLVDGVETQVRDGRVVVPNAGTPFTLELEV</sequence>
<evidence type="ECO:0000313" key="9">
    <source>
        <dbReference type="EMBL" id="MFC4555245.1"/>
    </source>
</evidence>
<dbReference type="CDD" id="cd06604">
    <property type="entry name" value="GH31_glucosidase_II_MalA"/>
    <property type="match status" value="1"/>
</dbReference>
<dbReference type="Gene3D" id="2.60.40.1180">
    <property type="entry name" value="Golgi alpha-mannosidase II"/>
    <property type="match status" value="2"/>
</dbReference>
<dbReference type="InterPro" id="IPR048395">
    <property type="entry name" value="Glyco_hydro_31_C"/>
</dbReference>
<evidence type="ECO:0000256" key="4">
    <source>
        <dbReference type="RuleBase" id="RU361185"/>
    </source>
</evidence>
<dbReference type="InterPro" id="IPR025887">
    <property type="entry name" value="Glyco_hydro_31_N_dom"/>
</dbReference>
<keyword evidence="2 4" id="KW-0378">Hydrolase</keyword>
<dbReference type="InterPro" id="IPR013780">
    <property type="entry name" value="Glyco_hydro_b"/>
</dbReference>
<dbReference type="InterPro" id="IPR000322">
    <property type="entry name" value="Glyco_hydro_31_TIM"/>
</dbReference>
<dbReference type="Gene3D" id="2.60.40.1760">
    <property type="entry name" value="glycosyl hydrolase (family 31)"/>
    <property type="match status" value="1"/>
</dbReference>
<feature type="domain" description="Glycoside hydrolase family 31 TIM barrel" evidence="6">
    <location>
        <begin position="295"/>
        <end position="613"/>
    </location>
</feature>
<dbReference type="EMBL" id="JBHSGF010000005">
    <property type="protein sequence ID" value="MFC4555245.1"/>
    <property type="molecule type" value="Genomic_DNA"/>
</dbReference>
<evidence type="ECO:0000256" key="3">
    <source>
        <dbReference type="ARBA" id="ARBA00023295"/>
    </source>
</evidence>
<accession>A0ABV9D9B9</accession>
<evidence type="ECO:0000256" key="2">
    <source>
        <dbReference type="ARBA" id="ARBA00022801"/>
    </source>
</evidence>
<gene>
    <name evidence="9" type="ORF">ACFO3F_08280</name>
</gene>
<dbReference type="PANTHER" id="PTHR22762:SF166">
    <property type="entry name" value="ALPHA-GLUCOSIDASE"/>
    <property type="match status" value="1"/>
</dbReference>
<dbReference type="InterPro" id="IPR017853">
    <property type="entry name" value="GH"/>
</dbReference>
<dbReference type="InterPro" id="IPR011013">
    <property type="entry name" value="Gal_mutarotase_sf_dom"/>
</dbReference>
<evidence type="ECO:0000259" key="6">
    <source>
        <dbReference type="Pfam" id="PF01055"/>
    </source>
</evidence>
<organism evidence="9 10">
    <name type="scientific">Georgenia faecalis</name>
    <dbReference type="NCBI Taxonomy" id="2483799"/>
    <lineage>
        <taxon>Bacteria</taxon>
        <taxon>Bacillati</taxon>
        <taxon>Actinomycetota</taxon>
        <taxon>Actinomycetes</taxon>
        <taxon>Micrococcales</taxon>
        <taxon>Bogoriellaceae</taxon>
        <taxon>Georgenia</taxon>
    </lineage>
</organism>
<evidence type="ECO:0000259" key="8">
    <source>
        <dbReference type="Pfam" id="PF21365"/>
    </source>
</evidence>
<evidence type="ECO:0000259" key="7">
    <source>
        <dbReference type="Pfam" id="PF13802"/>
    </source>
</evidence>
<dbReference type="Pfam" id="PF13802">
    <property type="entry name" value="Gal_mutarotas_2"/>
    <property type="match status" value="1"/>
</dbReference>
<dbReference type="PROSITE" id="PS00129">
    <property type="entry name" value="GLYCOSYL_HYDROL_F31_1"/>
    <property type="match status" value="1"/>
</dbReference>
<evidence type="ECO:0000313" key="10">
    <source>
        <dbReference type="Proteomes" id="UP001595955"/>
    </source>
</evidence>
<keyword evidence="3 4" id="KW-0326">Glycosidase</keyword>
<proteinExistence type="inferred from homology"/>
<feature type="domain" description="Glycosyl hydrolase family 31 C-terminal" evidence="8">
    <location>
        <begin position="622"/>
        <end position="708"/>
    </location>
</feature>
<dbReference type="CDD" id="cd14752">
    <property type="entry name" value="GH31_N"/>
    <property type="match status" value="1"/>
</dbReference>
<dbReference type="SUPFAM" id="SSF74650">
    <property type="entry name" value="Galactose mutarotase-like"/>
    <property type="match status" value="1"/>
</dbReference>
<feature type="compositionally biased region" description="Low complexity" evidence="5">
    <location>
        <begin position="8"/>
        <end position="21"/>
    </location>
</feature>
<name>A0ABV9D9B9_9MICO</name>
<dbReference type="Pfam" id="PF01055">
    <property type="entry name" value="Glyco_hydro_31_2nd"/>
    <property type="match status" value="1"/>
</dbReference>
<comment type="caution">
    <text evidence="9">The sequence shown here is derived from an EMBL/GenBank/DDBJ whole genome shotgun (WGS) entry which is preliminary data.</text>
</comment>
<dbReference type="Gene3D" id="3.20.20.80">
    <property type="entry name" value="Glycosidases"/>
    <property type="match status" value="2"/>
</dbReference>
<feature type="region of interest" description="Disordered" evidence="5">
    <location>
        <begin position="1"/>
        <end position="26"/>
    </location>
</feature>
<dbReference type="Proteomes" id="UP001595955">
    <property type="component" value="Unassembled WGS sequence"/>
</dbReference>
<dbReference type="InterPro" id="IPR030458">
    <property type="entry name" value="Glyco_hydro_31_AS"/>
</dbReference>
<evidence type="ECO:0000256" key="1">
    <source>
        <dbReference type="ARBA" id="ARBA00007806"/>
    </source>
</evidence>